<dbReference type="EMBL" id="CADEBD010000037">
    <property type="protein sequence ID" value="CAB3220199.1"/>
    <property type="molecule type" value="Genomic_DNA"/>
</dbReference>
<dbReference type="OrthoDB" id="6736570at2759"/>
<feature type="region of interest" description="Disordered" evidence="1">
    <location>
        <begin position="1"/>
        <end position="20"/>
    </location>
</feature>
<dbReference type="AlphaFoldDB" id="A0A8S0YNI8"/>
<comment type="caution">
    <text evidence="2">The sequence shown here is derived from an EMBL/GenBank/DDBJ whole genome shotgun (WGS) entry which is preliminary data.</text>
</comment>
<sequence>MAVNLRKELPGWEQASGNSTYHQSCELESRVYQAPRCDTGRRGGGAGPARRGATRAKWLAHTAVTAITLKPRTLRKRELPASLS</sequence>
<organism evidence="2 3">
    <name type="scientific">Arctia plantaginis</name>
    <name type="common">Wood tiger moth</name>
    <name type="synonym">Phalaena plantaginis</name>
    <dbReference type="NCBI Taxonomy" id="874455"/>
    <lineage>
        <taxon>Eukaryota</taxon>
        <taxon>Metazoa</taxon>
        <taxon>Ecdysozoa</taxon>
        <taxon>Arthropoda</taxon>
        <taxon>Hexapoda</taxon>
        <taxon>Insecta</taxon>
        <taxon>Pterygota</taxon>
        <taxon>Neoptera</taxon>
        <taxon>Endopterygota</taxon>
        <taxon>Lepidoptera</taxon>
        <taxon>Glossata</taxon>
        <taxon>Ditrysia</taxon>
        <taxon>Noctuoidea</taxon>
        <taxon>Erebidae</taxon>
        <taxon>Arctiinae</taxon>
        <taxon>Arctia</taxon>
    </lineage>
</organism>
<reference evidence="2 3" key="1">
    <citation type="submission" date="2020-04" db="EMBL/GenBank/DDBJ databases">
        <authorList>
            <person name="Wallbank WR R."/>
            <person name="Pardo Diaz C."/>
            <person name="Kozak K."/>
            <person name="Martin S."/>
            <person name="Jiggins C."/>
            <person name="Moest M."/>
            <person name="Warren A I."/>
            <person name="Byers J.R.P. K."/>
            <person name="Montejo-Kovacevich G."/>
            <person name="Yen C E."/>
        </authorList>
    </citation>
    <scope>NUCLEOTIDE SEQUENCE [LARGE SCALE GENOMIC DNA]</scope>
</reference>
<evidence type="ECO:0000313" key="3">
    <source>
        <dbReference type="Proteomes" id="UP000494256"/>
    </source>
</evidence>
<protein>
    <submittedName>
        <fullName evidence="2">Uncharacterized protein</fullName>
    </submittedName>
</protein>
<gene>
    <name evidence="2" type="ORF">APLA_LOCUS211</name>
</gene>
<proteinExistence type="predicted"/>
<evidence type="ECO:0000313" key="2">
    <source>
        <dbReference type="EMBL" id="CAB3220199.1"/>
    </source>
</evidence>
<dbReference type="Proteomes" id="UP000494256">
    <property type="component" value="Unassembled WGS sequence"/>
</dbReference>
<feature type="compositionally biased region" description="Basic and acidic residues" evidence="1">
    <location>
        <begin position="1"/>
        <end position="10"/>
    </location>
</feature>
<accession>A0A8S0YNI8</accession>
<evidence type="ECO:0000256" key="1">
    <source>
        <dbReference type="SAM" id="MobiDB-lite"/>
    </source>
</evidence>
<name>A0A8S0YNI8_ARCPL</name>